<dbReference type="Proteomes" id="UP000887576">
    <property type="component" value="Unplaced"/>
</dbReference>
<reference evidence="2" key="1">
    <citation type="submission" date="2022-11" db="UniProtKB">
        <authorList>
            <consortium name="WormBaseParasite"/>
        </authorList>
    </citation>
    <scope>IDENTIFICATION</scope>
</reference>
<name>A0AC34RPT7_9BILA</name>
<protein>
    <submittedName>
        <fullName evidence="2">dAMP1 SANT/Myb-like domain-containing protein</fullName>
    </submittedName>
</protein>
<evidence type="ECO:0000313" key="1">
    <source>
        <dbReference type="Proteomes" id="UP000887576"/>
    </source>
</evidence>
<evidence type="ECO:0000313" key="2">
    <source>
        <dbReference type="WBParaSite" id="JU765_v2.g9062.t2"/>
    </source>
</evidence>
<dbReference type="WBParaSite" id="JU765_v2.g9062.t2">
    <property type="protein sequence ID" value="JU765_v2.g9062.t2"/>
    <property type="gene ID" value="JU765_v2.g9062"/>
</dbReference>
<sequence>VGKKGKKSAAALAKDLLPDSMGINVDGIVSQIPDTPILDHLLMSRKKFGKKPVRKWNSVGFTNPARGDELKLVHYRRIDNKEDTYPFAAFNKLPPVPEYSDDLYDIAFKDEDWSKEETKYLMEMASKYWLLWPVMADRYDFQGKKRTVLELKQRFYLIDDFVKAFKNEQPSGFDYNSEKLRREQLENYLSTTFDEVEEEDKALKEYDRLKRRENELLARKKIIDFQEYAKKYKPGSLSMLSASRIRHRNSTFSKHLASPTSPLKSPTGKANLSNVKEIIDYGLTAKAVQNMTDFQVGVQSASDVASMGPTHKLSLYNDVYRFYEVKALCPTTIYSYENVQNLYRIRRNIHCIGEQKASLLLLFMELENILQQFRALGVQKFRALGVQKHPLPEHCTIEHFMRQRQSSTNSRIMLASLFSILPAIFPPENIVDYSSGQPRRRKNVALPCPERIEAPEGLVAKQECTPSPVRVPNVRKRRNERELLLQMPSSTPTIDPGTVLASRQFKKVSIPSSPLSPPVGTPIGPIPRRRKSNASTFSELQPLSTRHGRMVVRKSWAD</sequence>
<proteinExistence type="predicted"/>
<organism evidence="1 2">
    <name type="scientific">Panagrolaimus sp. JU765</name>
    <dbReference type="NCBI Taxonomy" id="591449"/>
    <lineage>
        <taxon>Eukaryota</taxon>
        <taxon>Metazoa</taxon>
        <taxon>Ecdysozoa</taxon>
        <taxon>Nematoda</taxon>
        <taxon>Chromadorea</taxon>
        <taxon>Rhabditida</taxon>
        <taxon>Tylenchina</taxon>
        <taxon>Panagrolaimomorpha</taxon>
        <taxon>Panagrolaimoidea</taxon>
        <taxon>Panagrolaimidae</taxon>
        <taxon>Panagrolaimus</taxon>
    </lineage>
</organism>
<accession>A0AC34RPT7</accession>